<keyword evidence="13" id="KW-0325">Glycoprotein</keyword>
<dbReference type="AlphaFoldDB" id="A0A147BRT7"/>
<feature type="transmembrane region" description="Helical" evidence="16">
    <location>
        <begin position="452"/>
        <end position="479"/>
    </location>
</feature>
<evidence type="ECO:0000256" key="16">
    <source>
        <dbReference type="SAM" id="Phobius"/>
    </source>
</evidence>
<keyword evidence="12 16" id="KW-0472">Membrane</keyword>
<evidence type="ECO:0000256" key="14">
    <source>
        <dbReference type="ARBA" id="ARBA00078796"/>
    </source>
</evidence>
<name>A0A147BRT7_IXORI</name>
<keyword evidence="7" id="KW-0378">Hydrolase</keyword>
<keyword evidence="8" id="KW-0256">Endoplasmic reticulum</keyword>
<evidence type="ECO:0000256" key="6">
    <source>
        <dbReference type="ARBA" id="ARBA00022723"/>
    </source>
</evidence>
<dbReference type="CDD" id="cd03875">
    <property type="entry name" value="M28_Fxna_like"/>
    <property type="match status" value="1"/>
</dbReference>
<dbReference type="PANTHER" id="PTHR12147:SF22">
    <property type="entry name" value="ENDOPLASMIC RETICULUM METALLOPEPTIDASE 1"/>
    <property type="match status" value="1"/>
</dbReference>
<dbReference type="PANTHER" id="PTHR12147">
    <property type="entry name" value="METALLOPEPTIDASE M28 FAMILY MEMBER"/>
    <property type="match status" value="1"/>
</dbReference>
<keyword evidence="5 16" id="KW-0812">Transmembrane</keyword>
<evidence type="ECO:0000256" key="15">
    <source>
        <dbReference type="SAM" id="MobiDB-lite"/>
    </source>
</evidence>
<evidence type="ECO:0000256" key="7">
    <source>
        <dbReference type="ARBA" id="ARBA00022801"/>
    </source>
</evidence>
<protein>
    <recommendedName>
        <fullName evidence="14">FXNA-like protease</fullName>
    </recommendedName>
</protein>
<dbReference type="GO" id="GO:0008235">
    <property type="term" value="F:metalloexopeptidase activity"/>
    <property type="evidence" value="ECO:0007669"/>
    <property type="project" value="InterPro"/>
</dbReference>
<evidence type="ECO:0000256" key="5">
    <source>
        <dbReference type="ARBA" id="ARBA00022692"/>
    </source>
</evidence>
<evidence type="ECO:0000313" key="20">
    <source>
        <dbReference type="EMBL" id="JAR93459.1"/>
    </source>
</evidence>
<dbReference type="EMBL" id="GEGO01001945">
    <property type="protein sequence ID" value="JAR93459.1"/>
    <property type="molecule type" value="Transcribed_RNA"/>
</dbReference>
<accession>A0A147BRT7</accession>
<feature type="domain" description="Endoplasmic reticulum metallopeptidase 1-like C-terminal" evidence="18">
    <location>
        <begin position="706"/>
        <end position="930"/>
    </location>
</feature>
<keyword evidence="9" id="KW-0862">Zinc</keyword>
<dbReference type="InterPro" id="IPR045175">
    <property type="entry name" value="M28_fam"/>
</dbReference>
<evidence type="ECO:0000256" key="10">
    <source>
        <dbReference type="ARBA" id="ARBA00022989"/>
    </source>
</evidence>
<feature type="transmembrane region" description="Helical" evidence="16">
    <location>
        <begin position="402"/>
        <end position="432"/>
    </location>
</feature>
<dbReference type="GO" id="GO:0046872">
    <property type="term" value="F:metal ion binding"/>
    <property type="evidence" value="ECO:0007669"/>
    <property type="project" value="UniProtKB-KW"/>
</dbReference>
<reference evidence="20" key="1">
    <citation type="journal article" date="2018" name="PLoS Negl. Trop. Dis.">
        <title>Sialome diversity of ticks revealed by RNAseq of single tick salivary glands.</title>
        <authorList>
            <person name="Perner J."/>
            <person name="Kropackova S."/>
            <person name="Kopacek P."/>
            <person name="Ribeiro J.M."/>
        </authorList>
    </citation>
    <scope>NUCLEOTIDE SEQUENCE</scope>
    <source>
        <strain evidence="20">Siblings of single egg batch collected in Ceske Budejovice</strain>
        <tissue evidence="20">Salivary glands</tissue>
    </source>
</reference>
<feature type="region of interest" description="Disordered" evidence="15">
    <location>
        <begin position="1"/>
        <end position="36"/>
    </location>
</feature>
<dbReference type="InterPro" id="IPR048024">
    <property type="entry name" value="Fxna-like_M28_dom"/>
</dbReference>
<keyword evidence="4" id="KW-0645">Protease</keyword>
<evidence type="ECO:0000259" key="19">
    <source>
        <dbReference type="Pfam" id="PF22249"/>
    </source>
</evidence>
<evidence type="ECO:0000256" key="13">
    <source>
        <dbReference type="ARBA" id="ARBA00023180"/>
    </source>
</evidence>
<dbReference type="GO" id="GO:0006508">
    <property type="term" value="P:proteolysis"/>
    <property type="evidence" value="ECO:0007669"/>
    <property type="project" value="UniProtKB-KW"/>
</dbReference>
<keyword evidence="6" id="KW-0479">Metal-binding</keyword>
<sequence length="932" mass="103131">MAGGTRDGSLRFRQKSTNGVHNPAWNGVVEDGTPLQNDQRQNRMRANRLGGAFYACTLALYLTAAIVVDRCENSLPDVVGSVPGVLNDGRTFVGSRARSRLAELVSLGPRSVGSYENEVAAVDYLLKQLEHIRDRARPVHSIELAVQRPNGSFFLGFIDGFTSTYRNIQNVIARIAPRESEPAVGKRHSLLVNCHFDTAPGSPGASDDAINCAIMLEILQVLSQRPDALRHPVIFLFNGAEENILQGAHGFITQHPWAKEVAAFVNLEACGAGGKELLFQASNSHPWLVRSYVEGAVRPFASIIAEEVFQSGLIPSDTDFRIFRDFGGLPGLDFAFAKNGHVYHTKYDNLDYVPGGSIQHAGDNILGLLLKILEAPELEHGGVQSLDGTHQDSRDGMVYFDFLGFFMVTYTYSVGNLLVKLVVLVSLVSMAWRMKSSSAGRHLYHRELALQVWGRVLALVVILSSWGLGMLASVLVAHLLTLLGSTMAWYATPYLVVGLYYSTTVATLIGVHWGIATLRRRSKVGMGAKIIGDPTEHEDDWSVLERYLDATQLLWMVVSCWLMSTGVQSCYLNISWLAVTGVAMSVLSRWVLNFGRRGQHGRLLAVVLGSHVLPLLMAVYFCINLHMAIMPIMGRVGTLDNPEVSVAVISGFLAIAITSFMAPLIQVSRNGRLPVIFLAALSALSILFAVSPLGFPFSAAPGSACPQRMLIFNVERTFHNQQMKQTHSDTGIWVVPLDFNGPRSVRAHMSKGRKVHHVDCSQHVYCGMPYYFPVISKLRESYYIEAAGPIFHAKRKFELISQKMVLPNVRRLNLRLSGPSHMALVMSPQDGVELHGWSFTAGVATKGVSWQGRPTYFVYFSQGKDAGPWDFWLELKLPPNHPTSEPVLDIAFHTHLMQQSEHRQPEFLRFLDELPDWIHGTAWSSSVDLFVF</sequence>
<evidence type="ECO:0000256" key="11">
    <source>
        <dbReference type="ARBA" id="ARBA00023049"/>
    </source>
</evidence>
<feature type="transmembrane region" description="Helical" evidence="16">
    <location>
        <begin position="675"/>
        <end position="695"/>
    </location>
</feature>
<dbReference type="Pfam" id="PF04389">
    <property type="entry name" value="Peptidase_M28"/>
    <property type="match status" value="1"/>
</dbReference>
<dbReference type="FunFam" id="3.40.630.10:FF:000008">
    <property type="entry name" value="Endoplasmic reticulum metallopeptidase 1"/>
    <property type="match status" value="1"/>
</dbReference>
<feature type="transmembrane region" description="Helical" evidence="16">
    <location>
        <begin position="644"/>
        <end position="663"/>
    </location>
</feature>
<comment type="similarity">
    <text evidence="3">Belongs to the peptidase M28 family.</text>
</comment>
<proteinExistence type="inferred from homology"/>
<comment type="cofactor">
    <cofactor evidence="1">
        <name>Zn(2+)</name>
        <dbReference type="ChEBI" id="CHEBI:29105"/>
    </cofactor>
</comment>
<keyword evidence="11" id="KW-0482">Metalloprotease</keyword>
<feature type="domain" description="Peptidase M28" evidence="17">
    <location>
        <begin position="170"/>
        <end position="367"/>
    </location>
</feature>
<evidence type="ECO:0000256" key="9">
    <source>
        <dbReference type="ARBA" id="ARBA00022833"/>
    </source>
</evidence>
<dbReference type="InterPro" id="IPR053974">
    <property type="entry name" value="ERMP1_1-A_TM"/>
</dbReference>
<evidence type="ECO:0000256" key="3">
    <source>
        <dbReference type="ARBA" id="ARBA00010918"/>
    </source>
</evidence>
<evidence type="ECO:0000256" key="2">
    <source>
        <dbReference type="ARBA" id="ARBA00004477"/>
    </source>
</evidence>
<comment type="subcellular location">
    <subcellularLocation>
        <location evidence="2">Endoplasmic reticulum membrane</location>
        <topology evidence="2">Multi-pass membrane protein</topology>
    </subcellularLocation>
</comment>
<dbReference type="Pfam" id="PF22249">
    <property type="entry name" value="ERMP1-TM"/>
    <property type="match status" value="1"/>
</dbReference>
<dbReference type="Gene3D" id="3.40.630.10">
    <property type="entry name" value="Zn peptidases"/>
    <property type="match status" value="1"/>
</dbReference>
<organism evidence="20">
    <name type="scientific">Ixodes ricinus</name>
    <name type="common">Common tick</name>
    <name type="synonym">Acarus ricinus</name>
    <dbReference type="NCBI Taxonomy" id="34613"/>
    <lineage>
        <taxon>Eukaryota</taxon>
        <taxon>Metazoa</taxon>
        <taxon>Ecdysozoa</taxon>
        <taxon>Arthropoda</taxon>
        <taxon>Chelicerata</taxon>
        <taxon>Arachnida</taxon>
        <taxon>Acari</taxon>
        <taxon>Parasitiformes</taxon>
        <taxon>Ixodida</taxon>
        <taxon>Ixodoidea</taxon>
        <taxon>Ixodidae</taxon>
        <taxon>Ixodinae</taxon>
        <taxon>Ixodes</taxon>
    </lineage>
</organism>
<dbReference type="Pfam" id="PF22248">
    <property type="entry name" value="ERMP1_C"/>
    <property type="match status" value="1"/>
</dbReference>
<feature type="domain" description="Endoplasmic reticulum metallopeptidase 1/1-A TM" evidence="19">
    <location>
        <begin position="456"/>
        <end position="687"/>
    </location>
</feature>
<dbReference type="SUPFAM" id="SSF53187">
    <property type="entry name" value="Zn-dependent exopeptidases"/>
    <property type="match status" value="1"/>
</dbReference>
<evidence type="ECO:0000259" key="17">
    <source>
        <dbReference type="Pfam" id="PF04389"/>
    </source>
</evidence>
<evidence type="ECO:0000256" key="1">
    <source>
        <dbReference type="ARBA" id="ARBA00001947"/>
    </source>
</evidence>
<keyword evidence="10 16" id="KW-1133">Transmembrane helix</keyword>
<evidence type="ECO:0000256" key="4">
    <source>
        <dbReference type="ARBA" id="ARBA00022670"/>
    </source>
</evidence>
<feature type="transmembrane region" description="Helical" evidence="16">
    <location>
        <begin position="49"/>
        <end position="68"/>
    </location>
</feature>
<dbReference type="InterPro" id="IPR007484">
    <property type="entry name" value="Peptidase_M28"/>
</dbReference>
<feature type="transmembrane region" description="Helical" evidence="16">
    <location>
        <begin position="604"/>
        <end position="632"/>
    </location>
</feature>
<dbReference type="InterPro" id="IPR053973">
    <property type="entry name" value="ERMP1-like_C"/>
</dbReference>
<dbReference type="GO" id="GO:0005789">
    <property type="term" value="C:endoplasmic reticulum membrane"/>
    <property type="evidence" value="ECO:0007669"/>
    <property type="project" value="UniProtKB-SubCell"/>
</dbReference>
<evidence type="ECO:0000256" key="12">
    <source>
        <dbReference type="ARBA" id="ARBA00023136"/>
    </source>
</evidence>
<feature type="transmembrane region" description="Helical" evidence="16">
    <location>
        <begin position="499"/>
        <end position="518"/>
    </location>
</feature>
<evidence type="ECO:0000256" key="8">
    <source>
        <dbReference type="ARBA" id="ARBA00022824"/>
    </source>
</evidence>
<evidence type="ECO:0000259" key="18">
    <source>
        <dbReference type="Pfam" id="PF22248"/>
    </source>
</evidence>